<accession>A0A261G0G1</accession>
<dbReference type="EMBL" id="MWWY01000016">
    <property type="protein sequence ID" value="OZG64932.1"/>
    <property type="molecule type" value="Genomic_DNA"/>
</dbReference>
<dbReference type="AlphaFoldDB" id="A0A261G0G1"/>
<proteinExistence type="predicted"/>
<dbReference type="OrthoDB" id="9963499at2"/>
<organism evidence="1 2">
    <name type="scientific">Bifidobacterium hapali</name>
    <dbReference type="NCBI Taxonomy" id="1630172"/>
    <lineage>
        <taxon>Bacteria</taxon>
        <taxon>Bacillati</taxon>
        <taxon>Actinomycetota</taxon>
        <taxon>Actinomycetes</taxon>
        <taxon>Bifidobacteriales</taxon>
        <taxon>Bifidobacteriaceae</taxon>
        <taxon>Bifidobacterium</taxon>
    </lineage>
</organism>
<comment type="caution">
    <text evidence="1">The sequence shown here is derived from an EMBL/GenBank/DDBJ whole genome shotgun (WGS) entry which is preliminary data.</text>
</comment>
<protein>
    <submittedName>
        <fullName evidence="1">Uncharacterized protein</fullName>
    </submittedName>
</protein>
<keyword evidence="2" id="KW-1185">Reference proteome</keyword>
<evidence type="ECO:0000313" key="2">
    <source>
        <dbReference type="Proteomes" id="UP000216074"/>
    </source>
</evidence>
<gene>
    <name evidence="1" type="ORF">BHAP_0786</name>
</gene>
<name>A0A261G0G1_9BIFI</name>
<dbReference type="Proteomes" id="UP000216074">
    <property type="component" value="Unassembled WGS sequence"/>
</dbReference>
<dbReference type="RefSeq" id="WP_143248722.1">
    <property type="nucleotide sequence ID" value="NZ_MWWY01000016.1"/>
</dbReference>
<sequence>MNRLQSRSRCMTLMIVMLVAAVVLLVCAWFATAAMIAAAAGIVGLCSLRECRICHQFASLIRTDQYGAVCPTCQRMILEGRQQELLERRAK</sequence>
<evidence type="ECO:0000313" key="1">
    <source>
        <dbReference type="EMBL" id="OZG64932.1"/>
    </source>
</evidence>
<reference evidence="1 2" key="1">
    <citation type="journal article" date="2017" name="BMC Genomics">
        <title>Comparative genomic and phylogenomic analyses of the Bifidobacteriaceae family.</title>
        <authorList>
            <person name="Lugli G.A."/>
            <person name="Milani C."/>
            <person name="Turroni F."/>
            <person name="Duranti S."/>
            <person name="Mancabelli L."/>
            <person name="Mangifesta M."/>
            <person name="Ferrario C."/>
            <person name="Modesto M."/>
            <person name="Mattarelli P."/>
            <person name="Jiri K."/>
            <person name="van Sinderen D."/>
            <person name="Ventura M."/>
        </authorList>
    </citation>
    <scope>NUCLEOTIDE SEQUENCE [LARGE SCALE GENOMIC DNA]</scope>
    <source>
        <strain evidence="1 2">DSM 100202</strain>
    </source>
</reference>